<evidence type="ECO:0000313" key="2">
    <source>
        <dbReference type="Proteomes" id="UP000018769"/>
    </source>
</evidence>
<keyword evidence="2" id="KW-1185">Reference proteome</keyword>
<accession>V6DH69</accession>
<sequence>MEKIIFSSYGIVLRANLYDKLYILDSKLGKISCILKYNKLSLRLVNGAYISYNLKEYYNQHIISNIDILDIPNHQLHNLYFFHHVLELCYYFLPINYSANISQVFDLILHLYKYNIIFDRSLVKKIFLCKFFKMIGIYPDDFLSYDKDFIKLIDQNYFNIIDIENNLNLDINLMRWLLSCINLHPHSHRLKTINFLKELDINEYRN</sequence>
<dbReference type="STRING" id="673862.BABL1_gene_38"/>
<evidence type="ECO:0000313" key="1">
    <source>
        <dbReference type="EMBL" id="CDK30905.1"/>
    </source>
</evidence>
<evidence type="ECO:0008006" key="3">
    <source>
        <dbReference type="Google" id="ProtNLM"/>
    </source>
</evidence>
<dbReference type="KEGG" id="dpb:BABL1_gene_38"/>
<dbReference type="HOGENOM" id="CLU_1329909_0_0_7"/>
<dbReference type="eggNOG" id="ENOG502ZG8F">
    <property type="taxonomic scope" value="Bacteria"/>
</dbReference>
<dbReference type="EMBL" id="HG793133">
    <property type="protein sequence ID" value="CDK30905.1"/>
    <property type="molecule type" value="Genomic_DNA"/>
</dbReference>
<protein>
    <recommendedName>
        <fullName evidence="3">DNA repair protein RecO</fullName>
    </recommendedName>
</protein>
<dbReference type="Proteomes" id="UP000018769">
    <property type="component" value="Chromosome I"/>
</dbReference>
<reference evidence="1 2" key="1">
    <citation type="journal article" date="2015" name="Biol. Direct">
        <title>Babela massiliensis, a representative of a widespread bacterial phylum with unusual adaptations to parasitism in amoebae.</title>
        <authorList>
            <person name="Pagnier I."/>
            <person name="Yutin N."/>
            <person name="Croce O."/>
            <person name="Makarova K.S."/>
            <person name="Wolf Y.I."/>
            <person name="Benamar S."/>
            <person name="Raoult D."/>
            <person name="Koonin E.V."/>
            <person name="La Scola B."/>
        </authorList>
    </citation>
    <scope>NUCLEOTIDE SEQUENCE [LARGE SCALE GENOMIC DNA]</scope>
    <source>
        <strain evidence="2">BABL1</strain>
    </source>
</reference>
<organism evidence="1 2">
    <name type="scientific">Candidatus Babela massiliensis</name>
    <dbReference type="NCBI Taxonomy" id="673862"/>
    <lineage>
        <taxon>Bacteria</taxon>
        <taxon>Candidatus Babelota</taxon>
        <taxon>Candidatus Babeliae</taxon>
        <taxon>Candidatus Babeliales</taxon>
        <taxon>Candidatus Babeliaceae</taxon>
        <taxon>Candidatus Babela</taxon>
    </lineage>
</organism>
<name>V6DH69_9BACT</name>
<dbReference type="AlphaFoldDB" id="V6DH69"/>
<proteinExistence type="predicted"/>
<dbReference type="RefSeq" id="WP_023792763.1">
    <property type="nucleotide sequence ID" value="NC_023003.1"/>
</dbReference>
<gene>
    <name evidence="1" type="ORF">BABL1_gene_38</name>
</gene>